<dbReference type="Pfam" id="PF00106">
    <property type="entry name" value="adh_short"/>
    <property type="match status" value="1"/>
</dbReference>
<dbReference type="InterPro" id="IPR036291">
    <property type="entry name" value="NAD(P)-bd_dom_sf"/>
</dbReference>
<keyword evidence="3" id="KW-0560">Oxidoreductase</keyword>
<comment type="caution">
    <text evidence="4">The sequence shown here is derived from an EMBL/GenBank/DDBJ whole genome shotgun (WGS) entry which is preliminary data.</text>
</comment>
<dbReference type="InterPro" id="IPR002347">
    <property type="entry name" value="SDR_fam"/>
</dbReference>
<evidence type="ECO:0000313" key="4">
    <source>
        <dbReference type="EMBL" id="KAK0389993.1"/>
    </source>
</evidence>
<dbReference type="SUPFAM" id="SSF51735">
    <property type="entry name" value="NAD(P)-binding Rossmann-fold domains"/>
    <property type="match status" value="1"/>
</dbReference>
<keyword evidence="2" id="KW-0521">NADP</keyword>
<keyword evidence="5" id="KW-1185">Reference proteome</keyword>
<name>A0AA39GM86_SARSR</name>
<dbReference type="GO" id="GO:0016491">
    <property type="term" value="F:oxidoreductase activity"/>
    <property type="evidence" value="ECO:0007669"/>
    <property type="project" value="UniProtKB-KW"/>
</dbReference>
<dbReference type="PANTHER" id="PTHR24320:SF282">
    <property type="entry name" value="WW DOMAIN-CONTAINING OXIDOREDUCTASE"/>
    <property type="match status" value="1"/>
</dbReference>
<comment type="similarity">
    <text evidence="1">Belongs to the short-chain dehydrogenases/reductases (SDR) family.</text>
</comment>
<dbReference type="PANTHER" id="PTHR24320">
    <property type="entry name" value="RETINOL DEHYDROGENASE"/>
    <property type="match status" value="1"/>
</dbReference>
<sequence>MPVKWNPDKDLPDLSGKVCVVTGTSAGGIGREIVKHLALGGAKVYATARSEAKSKATIHEILKEHPSIKEEQLVPLLVDFEAPGSVQDAVEELKKKESKVDVMINNAGGLHAKLEFNEAGWEKHMASNYMGHFIFVNGLMPLLRSAVSSGSDVRVISVGSNAVAEILGKSYKVDFAGREVYQGEHPQKSLLERGLAALVFAGDGVRYGISKLAVMMFAAELQKRFDEQNIPILSVSINPGTANSHGSAPALLKPALRPMFKWMTVTPEKASWSALFFGTAKEARDPKYKGKYHEPLAVVTAAHPYLEDIKMREALWEATTDEINTYLRSKGRPQLGPW</sequence>
<gene>
    <name evidence="4" type="ORF">NLU13_3566</name>
</gene>
<accession>A0AA39GM86</accession>
<evidence type="ECO:0000256" key="2">
    <source>
        <dbReference type="ARBA" id="ARBA00022857"/>
    </source>
</evidence>
<protein>
    <submittedName>
        <fullName evidence="4">Uncharacterized protein</fullName>
    </submittedName>
</protein>
<evidence type="ECO:0000256" key="3">
    <source>
        <dbReference type="ARBA" id="ARBA00023002"/>
    </source>
</evidence>
<reference evidence="4" key="1">
    <citation type="submission" date="2022-10" db="EMBL/GenBank/DDBJ databases">
        <title>Determination and structural analysis of whole genome sequence of Sarocladium strictum F4-1.</title>
        <authorList>
            <person name="Hu L."/>
            <person name="Jiang Y."/>
        </authorList>
    </citation>
    <scope>NUCLEOTIDE SEQUENCE</scope>
    <source>
        <strain evidence="4">F4-1</strain>
    </source>
</reference>
<dbReference type="AlphaFoldDB" id="A0AA39GM86"/>
<organism evidence="4 5">
    <name type="scientific">Sarocladium strictum</name>
    <name type="common">Black bundle disease fungus</name>
    <name type="synonym">Acremonium strictum</name>
    <dbReference type="NCBI Taxonomy" id="5046"/>
    <lineage>
        <taxon>Eukaryota</taxon>
        <taxon>Fungi</taxon>
        <taxon>Dikarya</taxon>
        <taxon>Ascomycota</taxon>
        <taxon>Pezizomycotina</taxon>
        <taxon>Sordariomycetes</taxon>
        <taxon>Hypocreomycetidae</taxon>
        <taxon>Hypocreales</taxon>
        <taxon>Sarocladiaceae</taxon>
        <taxon>Sarocladium</taxon>
    </lineage>
</organism>
<evidence type="ECO:0000313" key="5">
    <source>
        <dbReference type="Proteomes" id="UP001175261"/>
    </source>
</evidence>
<proteinExistence type="inferred from homology"/>
<dbReference type="EMBL" id="JAPDFR010000002">
    <property type="protein sequence ID" value="KAK0389993.1"/>
    <property type="molecule type" value="Genomic_DNA"/>
</dbReference>
<dbReference type="Proteomes" id="UP001175261">
    <property type="component" value="Unassembled WGS sequence"/>
</dbReference>
<dbReference type="Gene3D" id="3.40.50.720">
    <property type="entry name" value="NAD(P)-binding Rossmann-like Domain"/>
    <property type="match status" value="1"/>
</dbReference>
<evidence type="ECO:0000256" key="1">
    <source>
        <dbReference type="ARBA" id="ARBA00006484"/>
    </source>
</evidence>